<keyword evidence="1" id="KW-0472">Membrane</keyword>
<feature type="chain" id="PRO_5043153350" evidence="2">
    <location>
        <begin position="22"/>
        <end position="180"/>
    </location>
</feature>
<dbReference type="EMBL" id="MWWX01000010">
    <property type="protein sequence ID" value="OZG61302.1"/>
    <property type="molecule type" value="Genomic_DNA"/>
</dbReference>
<organism evidence="3 4">
    <name type="scientific">Bifidobacterium lemurum</name>
    <dbReference type="NCBI Taxonomy" id="1603886"/>
    <lineage>
        <taxon>Bacteria</taxon>
        <taxon>Bacillati</taxon>
        <taxon>Actinomycetota</taxon>
        <taxon>Actinomycetes</taxon>
        <taxon>Bifidobacteriales</taxon>
        <taxon>Bifidobacteriaceae</taxon>
        <taxon>Bifidobacterium</taxon>
    </lineage>
</organism>
<keyword evidence="4" id="KW-1185">Reference proteome</keyword>
<dbReference type="OrthoDB" id="3240234at2"/>
<gene>
    <name evidence="3" type="ORF">BLEM_1514</name>
</gene>
<reference evidence="3 4" key="1">
    <citation type="journal article" date="2017" name="BMC Genomics">
        <title>Comparative genomic and phylogenomic analyses of the Bifidobacteriaceae family.</title>
        <authorList>
            <person name="Lugli G.A."/>
            <person name="Milani C."/>
            <person name="Turroni F."/>
            <person name="Duranti S."/>
            <person name="Mancabelli L."/>
            <person name="Mangifesta M."/>
            <person name="Ferrario C."/>
            <person name="Modesto M."/>
            <person name="Mattarelli P."/>
            <person name="Jiri K."/>
            <person name="van Sinderen D."/>
            <person name="Ventura M."/>
        </authorList>
    </citation>
    <scope>NUCLEOTIDE SEQUENCE [LARGE SCALE GENOMIC DNA]</scope>
    <source>
        <strain evidence="3 4">DSM 28807</strain>
    </source>
</reference>
<dbReference type="STRING" id="1603886.GCA_001895165_00166"/>
<dbReference type="AlphaFoldDB" id="A0A261FQ36"/>
<proteinExistence type="predicted"/>
<keyword evidence="1" id="KW-0812">Transmembrane</keyword>
<evidence type="ECO:0000313" key="3">
    <source>
        <dbReference type="EMBL" id="OZG61302.1"/>
    </source>
</evidence>
<comment type="caution">
    <text evidence="3">The sequence shown here is derived from an EMBL/GenBank/DDBJ whole genome shotgun (WGS) entry which is preliminary data.</text>
</comment>
<evidence type="ECO:0000313" key="4">
    <source>
        <dbReference type="Proteomes" id="UP000216352"/>
    </source>
</evidence>
<feature type="signal peptide" evidence="2">
    <location>
        <begin position="1"/>
        <end position="21"/>
    </location>
</feature>
<dbReference type="Proteomes" id="UP000216352">
    <property type="component" value="Unassembled WGS sequence"/>
</dbReference>
<sequence length="180" mass="18355">MKKKIVALLATIAAVFGFGFAANTAMAFDSAHETVMAADYSDTTAPSGNTLVYTIPAGTFKGGETVNVEYDTTYVSDVVKAAIKSKPFTAEEDGSLALKYILTDAGVKKAANGGFTITATGEESKTTYTVTVKGAQTGTGDTGNANDTANTGAAVAPYGVAIVLMAAASVALFAVRKKAR</sequence>
<evidence type="ECO:0000256" key="2">
    <source>
        <dbReference type="SAM" id="SignalP"/>
    </source>
</evidence>
<dbReference type="RefSeq" id="WP_072723558.1">
    <property type="nucleotide sequence ID" value="NZ_BDIS01000001.1"/>
</dbReference>
<name>A0A261FQ36_9BIFI</name>
<keyword evidence="1" id="KW-1133">Transmembrane helix</keyword>
<keyword evidence="2" id="KW-0732">Signal</keyword>
<accession>A0A261FQ36</accession>
<feature type="transmembrane region" description="Helical" evidence="1">
    <location>
        <begin position="155"/>
        <end position="175"/>
    </location>
</feature>
<evidence type="ECO:0000256" key="1">
    <source>
        <dbReference type="SAM" id="Phobius"/>
    </source>
</evidence>
<protein>
    <submittedName>
        <fullName evidence="3">Uncharacterized protein</fullName>
    </submittedName>
</protein>